<evidence type="ECO:0000313" key="4">
    <source>
        <dbReference type="Proteomes" id="UP000078200"/>
    </source>
</evidence>
<evidence type="ECO:0000259" key="2">
    <source>
        <dbReference type="PROSITE" id="PS50158"/>
    </source>
</evidence>
<name>A0A1A9VM76_GLOAU</name>
<keyword evidence="1" id="KW-0862">Zinc</keyword>
<protein>
    <recommendedName>
        <fullName evidence="2">CCHC-type domain-containing protein</fullName>
    </recommendedName>
</protein>
<keyword evidence="1" id="KW-0863">Zinc-finger</keyword>
<dbReference type="EnsemblMetazoa" id="GAUT041434-RA">
    <property type="protein sequence ID" value="GAUT041434-PA"/>
    <property type="gene ID" value="GAUT041434"/>
</dbReference>
<reference evidence="3" key="1">
    <citation type="submission" date="2020-05" db="UniProtKB">
        <authorList>
            <consortium name="EnsemblMetazoa"/>
        </authorList>
    </citation>
    <scope>IDENTIFICATION</scope>
    <source>
        <strain evidence="3">TTRI</strain>
    </source>
</reference>
<evidence type="ECO:0000313" key="3">
    <source>
        <dbReference type="EnsemblMetazoa" id="GAUT041434-PA"/>
    </source>
</evidence>
<dbReference type="InterPro" id="IPR001878">
    <property type="entry name" value="Znf_CCHC"/>
</dbReference>
<keyword evidence="4" id="KW-1185">Reference proteome</keyword>
<dbReference type="GO" id="GO:0003676">
    <property type="term" value="F:nucleic acid binding"/>
    <property type="evidence" value="ECO:0007669"/>
    <property type="project" value="InterPro"/>
</dbReference>
<evidence type="ECO:0000256" key="1">
    <source>
        <dbReference type="PROSITE-ProRule" id="PRU00047"/>
    </source>
</evidence>
<keyword evidence="1" id="KW-0479">Metal-binding</keyword>
<dbReference type="AlphaFoldDB" id="A0A1A9VM76"/>
<organism evidence="3 4">
    <name type="scientific">Glossina austeni</name>
    <name type="common">Savannah tsetse fly</name>
    <dbReference type="NCBI Taxonomy" id="7395"/>
    <lineage>
        <taxon>Eukaryota</taxon>
        <taxon>Metazoa</taxon>
        <taxon>Ecdysozoa</taxon>
        <taxon>Arthropoda</taxon>
        <taxon>Hexapoda</taxon>
        <taxon>Insecta</taxon>
        <taxon>Pterygota</taxon>
        <taxon>Neoptera</taxon>
        <taxon>Endopterygota</taxon>
        <taxon>Diptera</taxon>
        <taxon>Brachycera</taxon>
        <taxon>Muscomorpha</taxon>
        <taxon>Hippoboscoidea</taxon>
        <taxon>Glossinidae</taxon>
        <taxon>Glossina</taxon>
    </lineage>
</organism>
<dbReference type="PROSITE" id="PS50158">
    <property type="entry name" value="ZF_CCHC"/>
    <property type="match status" value="1"/>
</dbReference>
<dbReference type="Proteomes" id="UP000078200">
    <property type="component" value="Unassembled WGS sequence"/>
</dbReference>
<proteinExistence type="predicted"/>
<dbReference type="GO" id="GO:0008270">
    <property type="term" value="F:zinc ion binding"/>
    <property type="evidence" value="ECO:0007669"/>
    <property type="project" value="UniProtKB-KW"/>
</dbReference>
<accession>A0A1A9VM76</accession>
<dbReference type="VEuPathDB" id="VectorBase:GAUT041434"/>
<sequence>MVEKLKAKNCKDCTMETHSAGEEIEEINQQFPNIEILPLSTCLHLSASVRDSAVHSPTCSRERKTKACKNKVDGSQCCLNCGKPGQKAKECKNQRECAVSGRKELHKRHPMGSRSCLSCRMAVTQTTT</sequence>
<feature type="domain" description="CCHC-type" evidence="2">
    <location>
        <begin position="78"/>
        <end position="93"/>
    </location>
</feature>